<name>A0A846N4U5_9PROT</name>
<keyword evidence="3" id="KW-1185">Reference proteome</keyword>
<dbReference type="EMBL" id="JAASRM010000001">
    <property type="protein sequence ID" value="NIK90202.1"/>
    <property type="molecule type" value="Genomic_DNA"/>
</dbReference>
<proteinExistence type="predicted"/>
<evidence type="ECO:0000313" key="2">
    <source>
        <dbReference type="EMBL" id="NIK90202.1"/>
    </source>
</evidence>
<evidence type="ECO:0000313" key="3">
    <source>
        <dbReference type="Proteomes" id="UP000570514"/>
    </source>
</evidence>
<organism evidence="2 3">
    <name type="scientific">Rhizomicrobium palustre</name>
    <dbReference type="NCBI Taxonomy" id="189966"/>
    <lineage>
        <taxon>Bacteria</taxon>
        <taxon>Pseudomonadati</taxon>
        <taxon>Pseudomonadota</taxon>
        <taxon>Alphaproteobacteria</taxon>
        <taxon>Micropepsales</taxon>
        <taxon>Micropepsaceae</taxon>
        <taxon>Rhizomicrobium</taxon>
    </lineage>
</organism>
<accession>A0A846N4U5</accession>
<protein>
    <submittedName>
        <fullName evidence="2">Uncharacterized protein</fullName>
    </submittedName>
</protein>
<dbReference type="Proteomes" id="UP000570514">
    <property type="component" value="Unassembled WGS sequence"/>
</dbReference>
<feature type="chain" id="PRO_5032524144" evidence="1">
    <location>
        <begin position="26"/>
        <end position="132"/>
    </location>
</feature>
<reference evidence="2 3" key="1">
    <citation type="submission" date="2020-03" db="EMBL/GenBank/DDBJ databases">
        <title>Genomic Encyclopedia of Type Strains, Phase IV (KMG-IV): sequencing the most valuable type-strain genomes for metagenomic binning, comparative biology and taxonomic classification.</title>
        <authorList>
            <person name="Goeker M."/>
        </authorList>
    </citation>
    <scope>NUCLEOTIDE SEQUENCE [LARGE SCALE GENOMIC DNA]</scope>
    <source>
        <strain evidence="2 3">DSM 19867</strain>
    </source>
</reference>
<dbReference type="AlphaFoldDB" id="A0A846N4U5"/>
<comment type="caution">
    <text evidence="2">The sequence shown here is derived from an EMBL/GenBank/DDBJ whole genome shotgun (WGS) entry which is preliminary data.</text>
</comment>
<dbReference type="RefSeq" id="WP_167084556.1">
    <property type="nucleotide sequence ID" value="NZ_BAAADC010000001.1"/>
</dbReference>
<keyword evidence="1" id="KW-0732">Signal</keyword>
<feature type="signal peptide" evidence="1">
    <location>
        <begin position="1"/>
        <end position="25"/>
    </location>
</feature>
<gene>
    <name evidence="2" type="ORF">FHS83_003520</name>
</gene>
<evidence type="ECO:0000256" key="1">
    <source>
        <dbReference type="SAM" id="SignalP"/>
    </source>
</evidence>
<sequence length="132" mass="14793">MMKPSILKLACAAGAFAALATSALADPPRADQPKPRQVCIHTQDVEGMSYPDNRTILFRMRGGPVKVWRNELQRECPGLKFEQGIAWNIWGGEVCSNMQVFYVLRRGTPCMLGNFVPNDQPRMDGFQPPEKK</sequence>